<sequence length="320" mass="35233">MGLAAPGEDKWLRSPVSVTRGCRFDQVLALRELLKPYRYVGVLCYDDFAAHTHKLAGPLLSSCGAEDACCQAYKERSVTLQLSPLLYELAGEFIQQAVGSGDSRFIAGHIRPMPDDCVTLWQSPKQELSELELEKSCRTNTMYHRFVPNLRSLKKLYNISTVFIMTHPIIRPRVFRMLEAGGIRPLYIDIPHLNNSLFTESAAATGTTASELSVRSRFSGVSSPGSPRLRTPMSFSLLALVEEAVAAAATVFLGTGESSMTGMIVQERLSRGSSPHDVYFLSPRTNHTVMPCRLSDFYALRESRAARTASMTAAFQSGGL</sequence>
<dbReference type="Proteomes" id="UP001054857">
    <property type="component" value="Unassembled WGS sequence"/>
</dbReference>
<organism evidence="1 2">
    <name type="scientific">Astrephomene gubernaculifera</name>
    <dbReference type="NCBI Taxonomy" id="47775"/>
    <lineage>
        <taxon>Eukaryota</taxon>
        <taxon>Viridiplantae</taxon>
        <taxon>Chlorophyta</taxon>
        <taxon>core chlorophytes</taxon>
        <taxon>Chlorophyceae</taxon>
        <taxon>CS clade</taxon>
        <taxon>Chlamydomonadales</taxon>
        <taxon>Astrephomenaceae</taxon>
        <taxon>Astrephomene</taxon>
    </lineage>
</organism>
<protein>
    <submittedName>
        <fullName evidence="1">Uncharacterized protein</fullName>
    </submittedName>
</protein>
<dbReference type="Gene3D" id="3.40.50.11350">
    <property type="match status" value="1"/>
</dbReference>
<dbReference type="AlphaFoldDB" id="A0AAD3HQT0"/>
<comment type="caution">
    <text evidence="1">The sequence shown here is derived from an EMBL/GenBank/DDBJ whole genome shotgun (WGS) entry which is preliminary data.</text>
</comment>
<dbReference type="PANTHER" id="PTHR31288">
    <property type="entry name" value="O-FUCOSYLTRANSFERASE FAMILY PROTEIN"/>
    <property type="match status" value="1"/>
</dbReference>
<evidence type="ECO:0000313" key="2">
    <source>
        <dbReference type="Proteomes" id="UP001054857"/>
    </source>
</evidence>
<gene>
    <name evidence="1" type="ORF">Agub_g11867</name>
</gene>
<reference evidence="1 2" key="1">
    <citation type="journal article" date="2021" name="Sci. Rep.">
        <title>Genome sequencing of the multicellular alga Astrephomene provides insights into convergent evolution of germ-soma differentiation.</title>
        <authorList>
            <person name="Yamashita S."/>
            <person name="Yamamoto K."/>
            <person name="Matsuzaki R."/>
            <person name="Suzuki S."/>
            <person name="Yamaguchi H."/>
            <person name="Hirooka S."/>
            <person name="Minakuchi Y."/>
            <person name="Miyagishima S."/>
            <person name="Kawachi M."/>
            <person name="Toyoda A."/>
            <person name="Nozaki H."/>
        </authorList>
    </citation>
    <scope>NUCLEOTIDE SEQUENCE [LARGE SCALE GENOMIC DNA]</scope>
    <source>
        <strain evidence="1 2">NIES-4017</strain>
    </source>
</reference>
<dbReference type="EMBL" id="BMAR01000032">
    <property type="protein sequence ID" value="GFR49713.1"/>
    <property type="molecule type" value="Genomic_DNA"/>
</dbReference>
<accession>A0AAD3HQT0</accession>
<dbReference type="PANTHER" id="PTHR31288:SF22">
    <property type="entry name" value="O-FUCOSYLTRANSFERASE 9"/>
    <property type="match status" value="1"/>
</dbReference>
<keyword evidence="2" id="KW-1185">Reference proteome</keyword>
<proteinExistence type="predicted"/>
<name>A0AAD3HQT0_9CHLO</name>
<dbReference type="InterPro" id="IPR024709">
    <property type="entry name" value="FucosylTrfase_pln"/>
</dbReference>
<evidence type="ECO:0000313" key="1">
    <source>
        <dbReference type="EMBL" id="GFR49713.1"/>
    </source>
</evidence>